<dbReference type="PANTHER" id="PTHR11693">
    <property type="entry name" value="ATP SYNTHASE GAMMA CHAIN"/>
    <property type="match status" value="1"/>
</dbReference>
<keyword evidence="4 10" id="KW-0813">Transport</keyword>
<proteinExistence type="inferred from homology"/>
<keyword evidence="6 10" id="KW-0406">Ion transport</keyword>
<dbReference type="GO" id="GO:0005524">
    <property type="term" value="F:ATP binding"/>
    <property type="evidence" value="ECO:0007669"/>
    <property type="project" value="UniProtKB-UniRule"/>
</dbReference>
<keyword evidence="5 10" id="KW-0375">Hydrogen ion transport</keyword>
<dbReference type="NCBIfam" id="TIGR01146">
    <property type="entry name" value="ATPsyn_F1gamma"/>
    <property type="match status" value="1"/>
</dbReference>
<dbReference type="AlphaFoldDB" id="A0A2U3D9L7"/>
<dbReference type="EMBL" id="MPDK01000007">
    <property type="protein sequence ID" value="PWI57980.1"/>
    <property type="molecule type" value="Genomic_DNA"/>
</dbReference>
<evidence type="ECO:0000256" key="9">
    <source>
        <dbReference type="ARBA" id="ARBA00023310"/>
    </source>
</evidence>
<comment type="subunit">
    <text evidence="10">F-type ATPases have 2 components, CF(1) - the catalytic core - and CF(0) - the membrane proton channel. CF(1) has five subunits: alpha(3), beta(3), gamma(1), delta(1), epsilon(1). CF(0) has three main subunits: a, b and c.</text>
</comment>
<organism evidence="11 12">
    <name type="scientific">Sulfoacidibacillus thermotolerans</name>
    <name type="common">Acidibacillus sulfuroxidans</name>
    <dbReference type="NCBI Taxonomy" id="1765684"/>
    <lineage>
        <taxon>Bacteria</taxon>
        <taxon>Bacillati</taxon>
        <taxon>Bacillota</taxon>
        <taxon>Bacilli</taxon>
        <taxon>Bacillales</taxon>
        <taxon>Alicyclobacillaceae</taxon>
        <taxon>Sulfoacidibacillus</taxon>
    </lineage>
</organism>
<evidence type="ECO:0000256" key="7">
    <source>
        <dbReference type="ARBA" id="ARBA00023136"/>
    </source>
</evidence>
<comment type="caution">
    <text evidence="11">The sequence shown here is derived from an EMBL/GenBank/DDBJ whole genome shotgun (WGS) entry which is preliminary data.</text>
</comment>
<dbReference type="InterPro" id="IPR000131">
    <property type="entry name" value="ATP_synth_F1_gsu"/>
</dbReference>
<dbReference type="HAMAP" id="MF_00815">
    <property type="entry name" value="ATP_synth_gamma_bact"/>
    <property type="match status" value="1"/>
</dbReference>
<evidence type="ECO:0000256" key="1">
    <source>
        <dbReference type="ARBA" id="ARBA00003456"/>
    </source>
</evidence>
<protein>
    <recommendedName>
        <fullName evidence="10">ATP synthase gamma chain</fullName>
    </recommendedName>
    <alternativeName>
        <fullName evidence="10">ATP synthase F1 sector gamma subunit</fullName>
    </alternativeName>
    <alternativeName>
        <fullName evidence="10">F-ATPase gamma subunit</fullName>
    </alternativeName>
</protein>
<evidence type="ECO:0000313" key="12">
    <source>
        <dbReference type="Proteomes" id="UP000245380"/>
    </source>
</evidence>
<dbReference type="Pfam" id="PF00231">
    <property type="entry name" value="ATP-synt"/>
    <property type="match status" value="1"/>
</dbReference>
<evidence type="ECO:0000256" key="4">
    <source>
        <dbReference type="ARBA" id="ARBA00022448"/>
    </source>
</evidence>
<keyword evidence="12" id="KW-1185">Reference proteome</keyword>
<keyword evidence="9 10" id="KW-0066">ATP synthesis</keyword>
<dbReference type="GO" id="GO:0005886">
    <property type="term" value="C:plasma membrane"/>
    <property type="evidence" value="ECO:0007669"/>
    <property type="project" value="UniProtKB-SubCell"/>
</dbReference>
<dbReference type="InterPro" id="IPR035968">
    <property type="entry name" value="ATP_synth_F1_ATPase_gsu"/>
</dbReference>
<comment type="function">
    <text evidence="1 10">Produces ATP from ADP in the presence of a proton gradient across the membrane. The gamma chain is believed to be important in regulating ATPase activity and the flow of protons through the CF(0) complex.</text>
</comment>
<evidence type="ECO:0000256" key="2">
    <source>
        <dbReference type="ARBA" id="ARBA00004170"/>
    </source>
</evidence>
<evidence type="ECO:0000256" key="3">
    <source>
        <dbReference type="ARBA" id="ARBA00007681"/>
    </source>
</evidence>
<comment type="subcellular location">
    <subcellularLocation>
        <location evidence="10">Cell membrane</location>
        <topology evidence="10">Peripheral membrane protein</topology>
    </subcellularLocation>
    <subcellularLocation>
        <location evidence="2">Membrane</location>
        <topology evidence="2">Peripheral membrane protein</topology>
    </subcellularLocation>
</comment>
<dbReference type="SUPFAM" id="SSF52943">
    <property type="entry name" value="ATP synthase (F1-ATPase), gamma subunit"/>
    <property type="match status" value="1"/>
</dbReference>
<sequence length="286" mass="31429">MAQSPRDIRRRIKSVQNTAQITKAMEMVAAAKLRRVQEAVQLSKPYLEKMQEMLADIAHSARFVKHPLLAVRPVRRTGYLVITSDRGLAGAYNANVIRRALQEFRGKDKASYTIFAVGRKGRDFFSRHGYPLSGEATGLPDSPTYPSISSLAEQIVSAYGAEEFDELYMVYNEFINAVTQRTVAVKVLPLTDLSKADTARKVNFLYEPDEVTLLTALLPKYAETLVYQAVLDAKASEHGARMTAMGNASDAAGEMIDSLTLALNRARQAAITTQIAEVVGGAEALK</sequence>
<evidence type="ECO:0000256" key="10">
    <source>
        <dbReference type="HAMAP-Rule" id="MF_00815"/>
    </source>
</evidence>
<keyword evidence="10" id="KW-1003">Cell membrane</keyword>
<accession>A0A2U3D9L7</accession>
<evidence type="ECO:0000256" key="5">
    <source>
        <dbReference type="ARBA" id="ARBA00022781"/>
    </source>
</evidence>
<dbReference type="Proteomes" id="UP000245380">
    <property type="component" value="Unassembled WGS sequence"/>
</dbReference>
<evidence type="ECO:0000256" key="8">
    <source>
        <dbReference type="ARBA" id="ARBA00023196"/>
    </source>
</evidence>
<comment type="similarity">
    <text evidence="3 10">Belongs to the ATPase gamma chain family.</text>
</comment>
<keyword evidence="7 10" id="KW-0472">Membrane</keyword>
<name>A0A2U3D9L7_SULT2</name>
<evidence type="ECO:0000256" key="6">
    <source>
        <dbReference type="ARBA" id="ARBA00023065"/>
    </source>
</evidence>
<reference evidence="11 12" key="1">
    <citation type="submission" date="2016-11" db="EMBL/GenBank/DDBJ databases">
        <title>Comparative genomics of Acidibacillus ferroxidans species.</title>
        <authorList>
            <person name="Oliveira G."/>
            <person name="Nunes G."/>
            <person name="Oliveira R."/>
            <person name="Araujo F."/>
            <person name="Salim A."/>
            <person name="Scholte L."/>
            <person name="Morais D."/>
            <person name="Nancucheo I."/>
            <person name="Johnson D.B."/>
            <person name="Grail B."/>
            <person name="Bittencourt J."/>
            <person name="Valadares R."/>
        </authorList>
    </citation>
    <scope>NUCLEOTIDE SEQUENCE [LARGE SCALE GENOMIC DNA]</scope>
    <source>
        <strain evidence="11 12">Y002</strain>
    </source>
</reference>
<dbReference type="RefSeq" id="WP_109430285.1">
    <property type="nucleotide sequence ID" value="NZ_MPDK01000007.1"/>
</dbReference>
<keyword evidence="8 10" id="KW-0139">CF(1)</keyword>
<dbReference type="OrthoDB" id="9812769at2"/>
<dbReference type="CDD" id="cd12151">
    <property type="entry name" value="F1-ATPase_gamma"/>
    <property type="match status" value="1"/>
</dbReference>
<dbReference type="GO" id="GO:0045259">
    <property type="term" value="C:proton-transporting ATP synthase complex"/>
    <property type="evidence" value="ECO:0007669"/>
    <property type="project" value="UniProtKB-KW"/>
</dbReference>
<evidence type="ECO:0000313" key="11">
    <source>
        <dbReference type="EMBL" id="PWI57980.1"/>
    </source>
</evidence>
<dbReference type="GO" id="GO:0042777">
    <property type="term" value="P:proton motive force-driven plasma membrane ATP synthesis"/>
    <property type="evidence" value="ECO:0007669"/>
    <property type="project" value="UniProtKB-UniRule"/>
</dbReference>
<dbReference type="Gene3D" id="3.40.1380.10">
    <property type="match status" value="1"/>
</dbReference>
<gene>
    <name evidence="10" type="primary">atpG</name>
    <name evidence="11" type="ORF">BM613_06145</name>
</gene>
<dbReference type="GO" id="GO:0046933">
    <property type="term" value="F:proton-transporting ATP synthase activity, rotational mechanism"/>
    <property type="evidence" value="ECO:0007669"/>
    <property type="project" value="UniProtKB-UniRule"/>
</dbReference>
<dbReference type="PRINTS" id="PR00126">
    <property type="entry name" value="ATPASEGAMMA"/>
</dbReference>
<dbReference type="Gene3D" id="1.10.287.80">
    <property type="entry name" value="ATP synthase, gamma subunit, helix hairpin domain"/>
    <property type="match status" value="1"/>
</dbReference>
<dbReference type="PANTHER" id="PTHR11693:SF22">
    <property type="entry name" value="ATP SYNTHASE SUBUNIT GAMMA, MITOCHONDRIAL"/>
    <property type="match status" value="1"/>
</dbReference>